<feature type="transmembrane region" description="Helical" evidence="1">
    <location>
        <begin position="7"/>
        <end position="27"/>
    </location>
</feature>
<keyword evidence="1" id="KW-1133">Transmembrane helix</keyword>
<name>A0A251RTV7_HELAN</name>
<evidence type="ECO:0000313" key="3">
    <source>
        <dbReference type="Proteomes" id="UP000215914"/>
    </source>
</evidence>
<keyword evidence="1" id="KW-0472">Membrane</keyword>
<accession>A0A251RTV7</accession>
<evidence type="ECO:0000313" key="2">
    <source>
        <dbReference type="EMBL" id="OTF87855.1"/>
    </source>
</evidence>
<dbReference type="EMBL" id="CM007906">
    <property type="protein sequence ID" value="OTF87855.1"/>
    <property type="molecule type" value="Genomic_DNA"/>
</dbReference>
<reference evidence="3" key="1">
    <citation type="journal article" date="2017" name="Nature">
        <title>The sunflower genome provides insights into oil metabolism, flowering and Asterid evolution.</title>
        <authorList>
            <person name="Badouin H."/>
            <person name="Gouzy J."/>
            <person name="Grassa C.J."/>
            <person name="Murat F."/>
            <person name="Staton S.E."/>
            <person name="Cottret L."/>
            <person name="Lelandais-Briere C."/>
            <person name="Owens G.L."/>
            <person name="Carrere S."/>
            <person name="Mayjonade B."/>
            <person name="Legrand L."/>
            <person name="Gill N."/>
            <person name="Kane N.C."/>
            <person name="Bowers J.E."/>
            <person name="Hubner S."/>
            <person name="Bellec A."/>
            <person name="Berard A."/>
            <person name="Berges H."/>
            <person name="Blanchet N."/>
            <person name="Boniface M.C."/>
            <person name="Brunel D."/>
            <person name="Catrice O."/>
            <person name="Chaidir N."/>
            <person name="Claudel C."/>
            <person name="Donnadieu C."/>
            <person name="Faraut T."/>
            <person name="Fievet G."/>
            <person name="Helmstetter N."/>
            <person name="King M."/>
            <person name="Knapp S.J."/>
            <person name="Lai Z."/>
            <person name="Le Paslier M.C."/>
            <person name="Lippi Y."/>
            <person name="Lorenzon L."/>
            <person name="Mandel J.R."/>
            <person name="Marage G."/>
            <person name="Marchand G."/>
            <person name="Marquand E."/>
            <person name="Bret-Mestries E."/>
            <person name="Morien E."/>
            <person name="Nambeesan S."/>
            <person name="Nguyen T."/>
            <person name="Pegot-Espagnet P."/>
            <person name="Pouilly N."/>
            <person name="Raftis F."/>
            <person name="Sallet E."/>
            <person name="Schiex T."/>
            <person name="Thomas J."/>
            <person name="Vandecasteele C."/>
            <person name="Vares D."/>
            <person name="Vear F."/>
            <person name="Vautrin S."/>
            <person name="Crespi M."/>
            <person name="Mangin B."/>
            <person name="Burke J.M."/>
            <person name="Salse J."/>
            <person name="Munos S."/>
            <person name="Vincourt P."/>
            <person name="Rieseberg L.H."/>
            <person name="Langlade N.B."/>
        </authorList>
    </citation>
    <scope>NUCLEOTIDE SEQUENCE [LARGE SCALE GENOMIC DNA]</scope>
    <source>
        <strain evidence="3">cv. SF193</strain>
    </source>
</reference>
<dbReference type="AlphaFoldDB" id="A0A251RTV7"/>
<keyword evidence="3" id="KW-1185">Reference proteome</keyword>
<evidence type="ECO:0000256" key="1">
    <source>
        <dbReference type="SAM" id="Phobius"/>
    </source>
</evidence>
<protein>
    <submittedName>
        <fullName evidence="2">Uncharacterized protein</fullName>
    </submittedName>
</protein>
<gene>
    <name evidence="2" type="ORF">HannXRQ_Chr17g0566561</name>
</gene>
<sequence length="100" mass="11565">MIRGSIAFIYRFLVFGFWVLVLGFWFWGRNPLSFCFLSDVGQKNEGCKPYRASSRAEPGQARARLVYKPSRAELARLQPSQFRAELSSSFFRASCEPRVF</sequence>
<dbReference type="Proteomes" id="UP000215914">
    <property type="component" value="Chromosome 17"/>
</dbReference>
<dbReference type="InParanoid" id="A0A251RTV7"/>
<keyword evidence="1" id="KW-0812">Transmembrane</keyword>
<organism evidence="2 3">
    <name type="scientific">Helianthus annuus</name>
    <name type="common">Common sunflower</name>
    <dbReference type="NCBI Taxonomy" id="4232"/>
    <lineage>
        <taxon>Eukaryota</taxon>
        <taxon>Viridiplantae</taxon>
        <taxon>Streptophyta</taxon>
        <taxon>Embryophyta</taxon>
        <taxon>Tracheophyta</taxon>
        <taxon>Spermatophyta</taxon>
        <taxon>Magnoliopsida</taxon>
        <taxon>eudicotyledons</taxon>
        <taxon>Gunneridae</taxon>
        <taxon>Pentapetalae</taxon>
        <taxon>asterids</taxon>
        <taxon>campanulids</taxon>
        <taxon>Asterales</taxon>
        <taxon>Asteraceae</taxon>
        <taxon>Asteroideae</taxon>
        <taxon>Heliantheae alliance</taxon>
        <taxon>Heliantheae</taxon>
        <taxon>Helianthus</taxon>
    </lineage>
</organism>
<proteinExistence type="predicted"/>